<protein>
    <submittedName>
        <fullName evidence="1">Uncharacterized protein</fullName>
    </submittedName>
</protein>
<organism evidence="1">
    <name type="scientific">Arundo donax</name>
    <name type="common">Giant reed</name>
    <name type="synonym">Donax arundinaceus</name>
    <dbReference type="NCBI Taxonomy" id="35708"/>
    <lineage>
        <taxon>Eukaryota</taxon>
        <taxon>Viridiplantae</taxon>
        <taxon>Streptophyta</taxon>
        <taxon>Embryophyta</taxon>
        <taxon>Tracheophyta</taxon>
        <taxon>Spermatophyta</taxon>
        <taxon>Magnoliopsida</taxon>
        <taxon>Liliopsida</taxon>
        <taxon>Poales</taxon>
        <taxon>Poaceae</taxon>
        <taxon>PACMAD clade</taxon>
        <taxon>Arundinoideae</taxon>
        <taxon>Arundineae</taxon>
        <taxon>Arundo</taxon>
    </lineage>
</organism>
<sequence length="37" mass="4311">MLYRQRPRPCLHQQSLDRAVQARWSTVAPQFGIPSTD</sequence>
<dbReference type="AlphaFoldDB" id="A0A0A9B1H0"/>
<dbReference type="EMBL" id="GBRH01241902">
    <property type="protein sequence ID" value="JAD55993.1"/>
    <property type="molecule type" value="Transcribed_RNA"/>
</dbReference>
<proteinExistence type="predicted"/>
<reference evidence="1" key="1">
    <citation type="submission" date="2014-09" db="EMBL/GenBank/DDBJ databases">
        <authorList>
            <person name="Magalhaes I.L.F."/>
            <person name="Oliveira U."/>
            <person name="Santos F.R."/>
            <person name="Vidigal T.H.D.A."/>
            <person name="Brescovit A.D."/>
            <person name="Santos A.J."/>
        </authorList>
    </citation>
    <scope>NUCLEOTIDE SEQUENCE</scope>
    <source>
        <tissue evidence="1">Shoot tissue taken approximately 20 cm above the soil surface</tissue>
    </source>
</reference>
<reference evidence="1" key="2">
    <citation type="journal article" date="2015" name="Data Brief">
        <title>Shoot transcriptome of the giant reed, Arundo donax.</title>
        <authorList>
            <person name="Barrero R.A."/>
            <person name="Guerrero F.D."/>
            <person name="Moolhuijzen P."/>
            <person name="Goolsby J.A."/>
            <person name="Tidwell J."/>
            <person name="Bellgard S.E."/>
            <person name="Bellgard M.I."/>
        </authorList>
    </citation>
    <scope>NUCLEOTIDE SEQUENCE</scope>
    <source>
        <tissue evidence="1">Shoot tissue taken approximately 20 cm above the soil surface</tissue>
    </source>
</reference>
<name>A0A0A9B1H0_ARUDO</name>
<evidence type="ECO:0000313" key="1">
    <source>
        <dbReference type="EMBL" id="JAD55993.1"/>
    </source>
</evidence>
<accession>A0A0A9B1H0</accession>